<keyword evidence="2" id="KW-0479">Metal-binding</keyword>
<gene>
    <name evidence="5" type="primary">LOC113722117</name>
</gene>
<dbReference type="OrthoDB" id="689350at2759"/>
<evidence type="ECO:0000256" key="2">
    <source>
        <dbReference type="ARBA" id="ARBA00022723"/>
    </source>
</evidence>
<dbReference type="SUPFAM" id="SSF55008">
    <property type="entry name" value="HMA, heavy metal-associated domain"/>
    <property type="match status" value="1"/>
</dbReference>
<dbReference type="GeneID" id="113722117"/>
<evidence type="ECO:0000256" key="1">
    <source>
        <dbReference type="ARBA" id="ARBA00004170"/>
    </source>
</evidence>
<dbReference type="InterPro" id="IPR036163">
    <property type="entry name" value="HMA_dom_sf"/>
</dbReference>
<dbReference type="InterPro" id="IPR006121">
    <property type="entry name" value="HMA_dom"/>
</dbReference>
<dbReference type="GO" id="GO:0016020">
    <property type="term" value="C:membrane"/>
    <property type="evidence" value="ECO:0007669"/>
    <property type="project" value="UniProtKB-SubCell"/>
</dbReference>
<dbReference type="CDD" id="cd00371">
    <property type="entry name" value="HMA"/>
    <property type="match status" value="1"/>
</dbReference>
<dbReference type="GO" id="GO:0009626">
    <property type="term" value="P:plant-type hypersensitive response"/>
    <property type="evidence" value="ECO:0007669"/>
    <property type="project" value="UniProtKB-KW"/>
</dbReference>
<dbReference type="RefSeq" id="XP_027101452.1">
    <property type="nucleotide sequence ID" value="XM_027245651.2"/>
</dbReference>
<evidence type="ECO:0000313" key="5">
    <source>
        <dbReference type="RefSeq" id="XP_027101452.1"/>
    </source>
</evidence>
<dbReference type="PANTHER" id="PTHR22814:SF351">
    <property type="entry name" value="HEAVY METAL-ASSOCIATED ISOPRENYLATED PLANT PROTEIN 28"/>
    <property type="match status" value="1"/>
</dbReference>
<dbReference type="Proteomes" id="UP001652660">
    <property type="component" value="Chromosome 2c"/>
</dbReference>
<protein>
    <submittedName>
        <fullName evidence="5">Heavy metal-associated isoprenylated plant protein 29-like</fullName>
    </submittedName>
</protein>
<evidence type="ECO:0000259" key="3">
    <source>
        <dbReference type="PROSITE" id="PS50846"/>
    </source>
</evidence>
<accession>A0A6P6VHM3</accession>
<evidence type="ECO:0000313" key="4">
    <source>
        <dbReference type="Proteomes" id="UP001652660"/>
    </source>
</evidence>
<name>A0A6P6VHM3_COFAR</name>
<dbReference type="AlphaFoldDB" id="A0A6P6VHM3"/>
<dbReference type="Gene3D" id="3.30.70.100">
    <property type="match status" value="1"/>
</dbReference>
<dbReference type="Pfam" id="PF00403">
    <property type="entry name" value="HMA"/>
    <property type="match status" value="1"/>
</dbReference>
<proteinExistence type="predicted"/>
<organism evidence="4 5">
    <name type="scientific">Coffea arabica</name>
    <name type="common">Arabian coffee</name>
    <dbReference type="NCBI Taxonomy" id="13443"/>
    <lineage>
        <taxon>Eukaryota</taxon>
        <taxon>Viridiplantae</taxon>
        <taxon>Streptophyta</taxon>
        <taxon>Embryophyta</taxon>
        <taxon>Tracheophyta</taxon>
        <taxon>Spermatophyta</taxon>
        <taxon>Magnoliopsida</taxon>
        <taxon>eudicotyledons</taxon>
        <taxon>Gunneridae</taxon>
        <taxon>Pentapetalae</taxon>
        <taxon>asterids</taxon>
        <taxon>lamiids</taxon>
        <taxon>Gentianales</taxon>
        <taxon>Rubiaceae</taxon>
        <taxon>Ixoroideae</taxon>
        <taxon>Gardenieae complex</taxon>
        <taxon>Bertiereae - Coffeeae clade</taxon>
        <taxon>Coffeeae</taxon>
        <taxon>Coffea</taxon>
    </lineage>
</organism>
<reference evidence="5" key="2">
    <citation type="submission" date="2025-08" db="UniProtKB">
        <authorList>
            <consortium name="RefSeq"/>
        </authorList>
    </citation>
    <scope>IDENTIFICATION</scope>
    <source>
        <tissue evidence="5">Leaves</tissue>
    </source>
</reference>
<dbReference type="GO" id="GO:0046872">
    <property type="term" value="F:metal ion binding"/>
    <property type="evidence" value="ECO:0007669"/>
    <property type="project" value="UniProtKB-KW"/>
</dbReference>
<sequence length="162" mass="18931">MTIVEMRVHMDCPGCESKIKKALRKLDGVDNVDVDMGMQKVTVTGYAGQEKVLKTVRKTGRLAELWPFPYNPEYHDFNYAYYNHYYRNPATYFSVHPENYLASEATVFTKDDKYSFSSYNYEVHGYNGHDHGYYHKPPFSTVIDDRTRYMFSDENAHGCSIM</sequence>
<dbReference type="PROSITE" id="PS50846">
    <property type="entry name" value="HMA_2"/>
    <property type="match status" value="1"/>
</dbReference>
<reference evidence="4" key="1">
    <citation type="journal article" date="2025" name="Foods">
        <title>Unveiling the Microbial Signatures of Arabica Coffee Cherries: Insights into Ripeness Specific Diversity, Functional Traits, and Implications for Quality and Safety.</title>
        <authorList>
            <consortium name="RefSeq"/>
            <person name="Tenea G.N."/>
            <person name="Cifuentes V."/>
            <person name="Reyes P."/>
            <person name="Cevallos-Vallejos M."/>
        </authorList>
    </citation>
    <scope>NUCLEOTIDE SEQUENCE [LARGE SCALE GENOMIC DNA]</scope>
</reference>
<comment type="subcellular location">
    <subcellularLocation>
        <location evidence="1">Membrane</location>
        <topology evidence="1">Peripheral membrane protein</topology>
    </subcellularLocation>
</comment>
<keyword evidence="4" id="KW-1185">Reference proteome</keyword>
<dbReference type="PANTHER" id="PTHR22814">
    <property type="entry name" value="COPPER TRANSPORT PROTEIN ATOX1-RELATED"/>
    <property type="match status" value="1"/>
</dbReference>
<feature type="domain" description="HMA" evidence="3">
    <location>
        <begin position="1"/>
        <end position="64"/>
    </location>
</feature>